<sequence>MISDTDELEDRALFVQEYNRLAKKHGVRVLVVEDFAQKRPEVPEKRGWLHRMLQSSSENRRPQLSKPSIRPSQSDWTRC</sequence>
<protein>
    <submittedName>
        <fullName evidence="1">Uncharacterized protein</fullName>
    </submittedName>
</protein>
<comment type="caution">
    <text evidence="1">The sequence shown here is derived from an EMBL/GenBank/DDBJ whole genome shotgun (WGS) entry which is preliminary data.</text>
</comment>
<evidence type="ECO:0000313" key="2">
    <source>
        <dbReference type="Proteomes" id="UP001163324"/>
    </source>
</evidence>
<organism evidence="1 2">
    <name type="scientific">Trichothecium roseum</name>
    <dbReference type="NCBI Taxonomy" id="47278"/>
    <lineage>
        <taxon>Eukaryota</taxon>
        <taxon>Fungi</taxon>
        <taxon>Dikarya</taxon>
        <taxon>Ascomycota</taxon>
        <taxon>Pezizomycotina</taxon>
        <taxon>Sordariomycetes</taxon>
        <taxon>Hypocreomycetidae</taxon>
        <taxon>Hypocreales</taxon>
        <taxon>Hypocreales incertae sedis</taxon>
        <taxon>Trichothecium</taxon>
    </lineage>
</organism>
<keyword evidence="2" id="KW-1185">Reference proteome</keyword>
<proteinExistence type="predicted"/>
<dbReference type="EMBL" id="CM047945">
    <property type="protein sequence ID" value="KAI9898747.1"/>
    <property type="molecule type" value="Genomic_DNA"/>
</dbReference>
<accession>A0ACC0UX78</accession>
<name>A0ACC0UX78_9HYPO</name>
<evidence type="ECO:0000313" key="1">
    <source>
        <dbReference type="EMBL" id="KAI9898747.1"/>
    </source>
</evidence>
<reference evidence="1" key="1">
    <citation type="submission" date="2022-10" db="EMBL/GenBank/DDBJ databases">
        <title>Complete Genome of Trichothecium roseum strain YXFP-22015, a Plant Pathogen Isolated from Citrus.</title>
        <authorList>
            <person name="Wang Y."/>
            <person name="Zhu L."/>
        </authorList>
    </citation>
    <scope>NUCLEOTIDE SEQUENCE</scope>
    <source>
        <strain evidence="1">YXFP-22015</strain>
    </source>
</reference>
<dbReference type="Proteomes" id="UP001163324">
    <property type="component" value="Chromosome 6"/>
</dbReference>
<gene>
    <name evidence="1" type="ORF">N3K66_007107</name>
</gene>